<evidence type="ECO:0000313" key="1">
    <source>
        <dbReference type="EMBL" id="KKQ93692.1"/>
    </source>
</evidence>
<proteinExistence type="predicted"/>
<dbReference type="EMBL" id="LBVW01000008">
    <property type="protein sequence ID" value="KKQ93692.1"/>
    <property type="molecule type" value="Genomic_DNA"/>
</dbReference>
<protein>
    <submittedName>
        <fullName evidence="1">Uncharacterized protein</fullName>
    </submittedName>
</protein>
<gene>
    <name evidence="1" type="ORF">UT19_C0008G0017</name>
</gene>
<sequence length="84" mass="9699">MTEKEVNYASKDILHSIKKVLKSSTNIAEEIKSAKLDEIKHDIEMTEAIQRGALSGELLARKRSYHLQKKLKLLSIFRKLFSTR</sequence>
<evidence type="ECO:0000313" key="2">
    <source>
        <dbReference type="Proteomes" id="UP000034932"/>
    </source>
</evidence>
<comment type="caution">
    <text evidence="1">The sequence shown here is derived from an EMBL/GenBank/DDBJ whole genome shotgun (WGS) entry which is preliminary data.</text>
</comment>
<dbReference type="AlphaFoldDB" id="A0A0G0LRN2"/>
<dbReference type="Proteomes" id="UP000034932">
    <property type="component" value="Unassembled WGS sequence"/>
</dbReference>
<accession>A0A0G0LRN2</accession>
<reference evidence="1 2" key="1">
    <citation type="journal article" date="2015" name="Nature">
        <title>rRNA introns, odd ribosomes, and small enigmatic genomes across a large radiation of phyla.</title>
        <authorList>
            <person name="Brown C.T."/>
            <person name="Hug L.A."/>
            <person name="Thomas B.C."/>
            <person name="Sharon I."/>
            <person name="Castelle C.J."/>
            <person name="Singh A."/>
            <person name="Wilkins M.J."/>
            <person name="Williams K.H."/>
            <person name="Banfield J.F."/>
        </authorList>
    </citation>
    <scope>NUCLEOTIDE SEQUENCE [LARGE SCALE GENOMIC DNA]</scope>
</reference>
<organism evidence="1 2">
    <name type="scientific">Candidatus Woesebacteria bacterium GW2011_GWB1_39_10b</name>
    <dbReference type="NCBI Taxonomy" id="1618573"/>
    <lineage>
        <taxon>Bacteria</taxon>
        <taxon>Candidatus Woeseibacteriota</taxon>
    </lineage>
</organism>
<name>A0A0G0LRN2_9BACT</name>
<dbReference type="STRING" id="1618573.UT19_C0008G0017"/>